<proteinExistence type="predicted"/>
<dbReference type="EMBL" id="JAGINU010000001">
    <property type="protein sequence ID" value="MBP2367360.1"/>
    <property type="molecule type" value="Genomic_DNA"/>
</dbReference>
<evidence type="ECO:0000313" key="2">
    <source>
        <dbReference type="EMBL" id="MBP2367360.1"/>
    </source>
</evidence>
<evidence type="ECO:0000256" key="1">
    <source>
        <dbReference type="SAM" id="MobiDB-lite"/>
    </source>
</evidence>
<evidence type="ECO:0000313" key="3">
    <source>
        <dbReference type="Proteomes" id="UP001519295"/>
    </source>
</evidence>
<accession>A0ABS4VTY4</accession>
<comment type="caution">
    <text evidence="2">The sequence shown here is derived from an EMBL/GenBank/DDBJ whole genome shotgun (WGS) entry which is preliminary data.</text>
</comment>
<gene>
    <name evidence="2" type="ORF">JOF36_003056</name>
</gene>
<reference evidence="2 3" key="1">
    <citation type="submission" date="2021-03" db="EMBL/GenBank/DDBJ databases">
        <title>Sequencing the genomes of 1000 actinobacteria strains.</title>
        <authorList>
            <person name="Klenk H.-P."/>
        </authorList>
    </citation>
    <scope>NUCLEOTIDE SEQUENCE [LARGE SCALE GENOMIC DNA]</scope>
    <source>
        <strain evidence="2 3">DSM 45256</strain>
    </source>
</reference>
<keyword evidence="3" id="KW-1185">Reference proteome</keyword>
<protein>
    <submittedName>
        <fullName evidence="2">Uncharacterized protein</fullName>
    </submittedName>
</protein>
<organism evidence="2 3">
    <name type="scientific">Pseudonocardia parietis</name>
    <dbReference type="NCBI Taxonomy" id="570936"/>
    <lineage>
        <taxon>Bacteria</taxon>
        <taxon>Bacillati</taxon>
        <taxon>Actinomycetota</taxon>
        <taxon>Actinomycetes</taxon>
        <taxon>Pseudonocardiales</taxon>
        <taxon>Pseudonocardiaceae</taxon>
        <taxon>Pseudonocardia</taxon>
    </lineage>
</organism>
<feature type="compositionally biased region" description="Pro residues" evidence="1">
    <location>
        <begin position="1"/>
        <end position="10"/>
    </location>
</feature>
<sequence length="68" mass="7095">MSVPTPGPRPGDPRPAEQRPVAALRADVEEAVAGLDDLDGRPVSEHPAAFERVHATLGRALTSGSERG</sequence>
<dbReference type="RefSeq" id="WP_210027496.1">
    <property type="nucleotide sequence ID" value="NZ_JAGINU010000001.1"/>
</dbReference>
<name>A0ABS4VTY4_9PSEU</name>
<dbReference type="Proteomes" id="UP001519295">
    <property type="component" value="Unassembled WGS sequence"/>
</dbReference>
<feature type="region of interest" description="Disordered" evidence="1">
    <location>
        <begin position="1"/>
        <end position="21"/>
    </location>
</feature>